<dbReference type="PANTHER" id="PTHR11070">
    <property type="entry name" value="UVRD / RECB / PCRA DNA HELICASE FAMILY MEMBER"/>
    <property type="match status" value="1"/>
</dbReference>
<proteinExistence type="predicted"/>
<comment type="caution">
    <text evidence="2">The sequence shown here is derived from an EMBL/GenBank/DDBJ whole genome shotgun (WGS) entry which is preliminary data.</text>
</comment>
<protein>
    <submittedName>
        <fullName evidence="2">ATP-binding domain-containing protein</fullName>
    </submittedName>
</protein>
<keyword evidence="2" id="KW-0067">ATP-binding</keyword>
<evidence type="ECO:0000313" key="3">
    <source>
        <dbReference type="Proteomes" id="UP001418444"/>
    </source>
</evidence>
<dbReference type="GO" id="GO:0005524">
    <property type="term" value="F:ATP binding"/>
    <property type="evidence" value="ECO:0007669"/>
    <property type="project" value="UniProtKB-KW"/>
</dbReference>
<dbReference type="InterPro" id="IPR027417">
    <property type="entry name" value="P-loop_NTPase"/>
</dbReference>
<accession>A0ABP7PHN4</accession>
<dbReference type="InterPro" id="IPR000212">
    <property type="entry name" value="DNA_helicase_UvrD/REP"/>
</dbReference>
<dbReference type="RefSeq" id="WP_344784840.1">
    <property type="nucleotide sequence ID" value="NZ_BAAAZW010000008.1"/>
</dbReference>
<dbReference type="Gene3D" id="3.40.50.300">
    <property type="entry name" value="P-loop containing nucleotide triphosphate hydrolases"/>
    <property type="match status" value="2"/>
</dbReference>
<evidence type="ECO:0000259" key="1">
    <source>
        <dbReference type="Pfam" id="PF08378"/>
    </source>
</evidence>
<sequence>MPQMSPDDPRFVNATEETVWNLLGDQLLDEDAVIFGQRVTDHVKDHEADFVVAIEGAGIVCLEVKGGEVWHDGEYWRQGKTAKRIEPVEQARGACYALREYVESHPAWTQGRLRWDHMVVFPHAEIADDFALPDCPRWKIIDRTQLDQLLPLIRRVPLTKKQDHPYLTATGIEQLHTALQGRGLPQRDVVARSMENESAADLITEQQNALLGAIRLINRVEVRGGAGSGKTYLALEQARRLTRAGQRVALVCYSHGLASYLGRVVAQWGYRDRPAYVGEFHQLGIEWGAAEGPDESIRTSDAAQFWEDELPRQMAELAENLDPADRFDAIVIDEAQDFADAWWRPMLACLNDPDEDGIYVFSDEAQRVFDRHGTPPVSLVPLVLDHNMRNTRQIATVFKPLVGQRMRLRGGDGPEARFVACAPGDAVVTADDQVDLLLDDGWRPEDIALLTTGSRHPEQVSRQELGPAGYWDTFWDDEQVFYGHVLGFKGLERRVVVLALNEHEPQERSTERLYVGLSRARDQLVVCGDPEFVRQIGGDEVAARLGVPGPE</sequence>
<dbReference type="Pfam" id="PF08378">
    <property type="entry name" value="NERD"/>
    <property type="match status" value="1"/>
</dbReference>
<keyword evidence="3" id="KW-1185">Reference proteome</keyword>
<dbReference type="SUPFAM" id="SSF52540">
    <property type="entry name" value="P-loop containing nucleoside triphosphate hydrolases"/>
    <property type="match status" value="1"/>
</dbReference>
<dbReference type="PANTHER" id="PTHR11070:SF2">
    <property type="entry name" value="ATP-DEPENDENT DNA HELICASE SRS2"/>
    <property type="match status" value="1"/>
</dbReference>
<feature type="domain" description="NERD" evidence="1">
    <location>
        <begin position="15"/>
        <end position="122"/>
    </location>
</feature>
<dbReference type="EMBL" id="BAAAZW010000008">
    <property type="protein sequence ID" value="GAA3965701.1"/>
    <property type="molecule type" value="Genomic_DNA"/>
</dbReference>
<keyword evidence="2" id="KW-0547">Nucleotide-binding</keyword>
<name>A0ABP7PHN4_9ACTN</name>
<organism evidence="2 3">
    <name type="scientific">Gordonia caeni</name>
    <dbReference type="NCBI Taxonomy" id="1007097"/>
    <lineage>
        <taxon>Bacteria</taxon>
        <taxon>Bacillati</taxon>
        <taxon>Actinomycetota</taxon>
        <taxon>Actinomycetes</taxon>
        <taxon>Mycobacteriales</taxon>
        <taxon>Gordoniaceae</taxon>
        <taxon>Gordonia</taxon>
    </lineage>
</organism>
<dbReference type="Proteomes" id="UP001418444">
    <property type="component" value="Unassembled WGS sequence"/>
</dbReference>
<dbReference type="InterPro" id="IPR011528">
    <property type="entry name" value="NERD"/>
</dbReference>
<evidence type="ECO:0000313" key="2">
    <source>
        <dbReference type="EMBL" id="GAA3965701.1"/>
    </source>
</evidence>
<gene>
    <name evidence="2" type="ORF">GCM10022231_28110</name>
</gene>
<reference evidence="3" key="1">
    <citation type="journal article" date="2019" name="Int. J. Syst. Evol. Microbiol.">
        <title>The Global Catalogue of Microorganisms (GCM) 10K type strain sequencing project: providing services to taxonomists for standard genome sequencing and annotation.</title>
        <authorList>
            <consortium name="The Broad Institute Genomics Platform"/>
            <consortium name="The Broad Institute Genome Sequencing Center for Infectious Disease"/>
            <person name="Wu L."/>
            <person name="Ma J."/>
        </authorList>
    </citation>
    <scope>NUCLEOTIDE SEQUENCE [LARGE SCALE GENOMIC DNA]</scope>
    <source>
        <strain evidence="3">JCM 16923</strain>
    </source>
</reference>